<organism evidence="3 4">
    <name type="scientific">Bordetella genomosp. 13</name>
    <dbReference type="NCBI Taxonomy" id="463040"/>
    <lineage>
        <taxon>Bacteria</taxon>
        <taxon>Pseudomonadati</taxon>
        <taxon>Pseudomonadota</taxon>
        <taxon>Betaproteobacteria</taxon>
        <taxon>Burkholderiales</taxon>
        <taxon>Alcaligenaceae</taxon>
        <taxon>Bordetella</taxon>
    </lineage>
</organism>
<proteinExistence type="predicted"/>
<evidence type="ECO:0000256" key="1">
    <source>
        <dbReference type="SAM" id="MobiDB-lite"/>
    </source>
</evidence>
<reference evidence="3 4" key="1">
    <citation type="submission" date="2017-05" db="EMBL/GenBank/DDBJ databases">
        <title>Complete and WGS of Bordetella genogroups.</title>
        <authorList>
            <person name="Spilker T."/>
            <person name="LiPuma J."/>
        </authorList>
    </citation>
    <scope>NUCLEOTIDE SEQUENCE [LARGE SCALE GENOMIC DNA]</scope>
    <source>
        <strain evidence="3 4">AU7206</strain>
    </source>
</reference>
<dbReference type="NCBIfam" id="TIGR01784">
    <property type="entry name" value="T_den_put_tspse"/>
    <property type="match status" value="1"/>
</dbReference>
<feature type="domain" description="DUF4351" evidence="2">
    <location>
        <begin position="263"/>
        <end position="313"/>
    </location>
</feature>
<dbReference type="InterPro" id="IPR025587">
    <property type="entry name" value="DUF4351"/>
</dbReference>
<name>A0A1W6ZDQ5_9BORD</name>
<dbReference type="STRING" id="463040.CAL15_14270"/>
<feature type="region of interest" description="Disordered" evidence="1">
    <location>
        <begin position="242"/>
        <end position="263"/>
    </location>
</feature>
<protein>
    <recommendedName>
        <fullName evidence="2">DUF4351 domain-containing protein</fullName>
    </recommendedName>
</protein>
<accession>A0A1W6ZDQ5</accession>
<sequence length="318" mass="35871">MHALTSSAFLQRPRRLQLSNDVVFKALFCGHPHLLSDLIDAVRHPATPTSIVRILNSDIPPEAPQGKAISVDILAQDADGRYYVLEMQRFGQCHWPARNMYYLARNLVRQLRRGNDYDSLQPVIGISLLGQNLYPKLSDQADWRFAMRDGCRPAIEFDDRLQLHIVELDKAESLPSPALRAWASCLRDSNNEALMSQITHPPVLEALQLLEDMQADDVLAYTALSHEIALMDQRVAFRHARKEGRAEGREEGREEGLEEGRAKGQAMGRISLLERQIAHRFGTVPPDVLARLREADATQVESWALQLLDAPSLDAVFR</sequence>
<dbReference type="Proteomes" id="UP000194161">
    <property type="component" value="Chromosome"/>
</dbReference>
<dbReference type="EMBL" id="CP021111">
    <property type="protein sequence ID" value="ARP95447.1"/>
    <property type="molecule type" value="Genomic_DNA"/>
</dbReference>
<dbReference type="AlphaFoldDB" id="A0A1W6ZDQ5"/>
<evidence type="ECO:0000313" key="4">
    <source>
        <dbReference type="Proteomes" id="UP000194161"/>
    </source>
</evidence>
<dbReference type="PANTHER" id="PTHR41317:SF1">
    <property type="entry name" value="PD-(D_E)XK NUCLEASE FAMILY TRANSPOSASE"/>
    <property type="match status" value="1"/>
</dbReference>
<evidence type="ECO:0000313" key="3">
    <source>
        <dbReference type="EMBL" id="ARP95447.1"/>
    </source>
</evidence>
<dbReference type="Pfam" id="PF14261">
    <property type="entry name" value="DUF4351"/>
    <property type="match status" value="1"/>
</dbReference>
<dbReference type="KEGG" id="bgm:CAL15_14270"/>
<gene>
    <name evidence="3" type="ORF">CAL15_14270</name>
</gene>
<feature type="compositionally biased region" description="Basic and acidic residues" evidence="1">
    <location>
        <begin position="243"/>
        <end position="262"/>
    </location>
</feature>
<evidence type="ECO:0000259" key="2">
    <source>
        <dbReference type="Pfam" id="PF14261"/>
    </source>
</evidence>
<keyword evidence="4" id="KW-1185">Reference proteome</keyword>
<dbReference type="InterPro" id="IPR010106">
    <property type="entry name" value="RpnA"/>
</dbReference>
<dbReference type="PANTHER" id="PTHR41317">
    <property type="entry name" value="PD-(D_E)XK NUCLEASE FAMILY TRANSPOSASE"/>
    <property type="match status" value="1"/>
</dbReference>
<dbReference type="Pfam" id="PF12784">
    <property type="entry name" value="PDDEXK_2"/>
    <property type="match status" value="1"/>
</dbReference>